<gene>
    <name evidence="2" type="ORF">GCM10020369_43790</name>
</gene>
<comment type="caution">
    <text evidence="2">The sequence shown here is derived from an EMBL/GenBank/DDBJ whole genome shotgun (WGS) entry which is preliminary data.</text>
</comment>
<accession>A0ABP6T2P4</accession>
<keyword evidence="3" id="KW-1185">Reference proteome</keyword>
<name>A0ABP6T2P4_9ACTN</name>
<proteinExistence type="predicted"/>
<dbReference type="Pfam" id="PF08666">
    <property type="entry name" value="SAF"/>
    <property type="match status" value="1"/>
</dbReference>
<protein>
    <recommendedName>
        <fullName evidence="1">SAF domain-containing protein</fullName>
    </recommendedName>
</protein>
<reference evidence="3" key="1">
    <citation type="journal article" date="2019" name="Int. J. Syst. Evol. Microbiol.">
        <title>The Global Catalogue of Microorganisms (GCM) 10K type strain sequencing project: providing services to taxonomists for standard genome sequencing and annotation.</title>
        <authorList>
            <consortium name="The Broad Institute Genomics Platform"/>
            <consortium name="The Broad Institute Genome Sequencing Center for Infectious Disease"/>
            <person name="Wu L."/>
            <person name="Ma J."/>
        </authorList>
    </citation>
    <scope>NUCLEOTIDE SEQUENCE [LARGE SCALE GENOMIC DNA]</scope>
    <source>
        <strain evidence="3">JCM 9458</strain>
    </source>
</reference>
<feature type="domain" description="SAF" evidence="1">
    <location>
        <begin position="14"/>
        <end position="77"/>
    </location>
</feature>
<dbReference type="SMART" id="SM00858">
    <property type="entry name" value="SAF"/>
    <property type="match status" value="1"/>
</dbReference>
<sequence length="186" mass="18140">MGSAFWWSHTSGRVAALAVATNVPAGQVITDRDLQTVQVAADSSVSLVRASERNTVVGQTAAVPLTAGSLLSAAMLGAPAPPATGQAVVAVSVDPGRFPPALTAGSTVTVVAAKSGDTVAGSATPGAAPAAPERSGQRWPGVVLAVDPAVDGRGGAVVTLRMAAADAPDVAAAGPVALVQRHPGEN</sequence>
<evidence type="ECO:0000313" key="3">
    <source>
        <dbReference type="Proteomes" id="UP001501676"/>
    </source>
</evidence>
<dbReference type="EMBL" id="BAAAYN010000028">
    <property type="protein sequence ID" value="GAA3390312.1"/>
    <property type="molecule type" value="Genomic_DNA"/>
</dbReference>
<evidence type="ECO:0000313" key="2">
    <source>
        <dbReference type="EMBL" id="GAA3390312.1"/>
    </source>
</evidence>
<dbReference type="CDD" id="cd11614">
    <property type="entry name" value="SAF_CpaB_FlgA_like"/>
    <property type="match status" value="1"/>
</dbReference>
<organism evidence="2 3">
    <name type="scientific">Cryptosporangium minutisporangium</name>
    <dbReference type="NCBI Taxonomy" id="113569"/>
    <lineage>
        <taxon>Bacteria</taxon>
        <taxon>Bacillati</taxon>
        <taxon>Actinomycetota</taxon>
        <taxon>Actinomycetes</taxon>
        <taxon>Cryptosporangiales</taxon>
        <taxon>Cryptosporangiaceae</taxon>
        <taxon>Cryptosporangium</taxon>
    </lineage>
</organism>
<evidence type="ECO:0000259" key="1">
    <source>
        <dbReference type="SMART" id="SM00858"/>
    </source>
</evidence>
<dbReference type="Proteomes" id="UP001501676">
    <property type="component" value="Unassembled WGS sequence"/>
</dbReference>
<dbReference type="InterPro" id="IPR013974">
    <property type="entry name" value="SAF"/>
</dbReference>